<reference evidence="2 3" key="1">
    <citation type="journal article" date="2013" name="PLoS Genet.">
        <title>The genome and development-dependent transcriptomes of Pyronema confluens: a window into fungal evolution.</title>
        <authorList>
            <person name="Traeger S."/>
            <person name="Altegoer F."/>
            <person name="Freitag M."/>
            <person name="Gabaldon T."/>
            <person name="Kempken F."/>
            <person name="Kumar A."/>
            <person name="Marcet-Houben M."/>
            <person name="Poggeler S."/>
            <person name="Stajich J.E."/>
            <person name="Nowrousian M."/>
        </authorList>
    </citation>
    <scope>NUCLEOTIDE SEQUENCE [LARGE SCALE GENOMIC DNA]</scope>
    <source>
        <strain evidence="3">CBS 100304</strain>
        <tissue evidence="2">Vegetative mycelium</tissue>
    </source>
</reference>
<dbReference type="EMBL" id="HF935253">
    <property type="protein sequence ID" value="CCX05421.1"/>
    <property type="molecule type" value="Genomic_DNA"/>
</dbReference>
<protein>
    <submittedName>
        <fullName evidence="2">Uncharacterized protein</fullName>
    </submittedName>
</protein>
<dbReference type="OrthoDB" id="5304976at2759"/>
<keyword evidence="3" id="KW-1185">Reference proteome</keyword>
<keyword evidence="1" id="KW-0732">Signal</keyword>
<dbReference type="Proteomes" id="UP000018144">
    <property type="component" value="Unassembled WGS sequence"/>
</dbReference>
<evidence type="ECO:0000256" key="1">
    <source>
        <dbReference type="SAM" id="SignalP"/>
    </source>
</evidence>
<accession>U4KWE3</accession>
<name>U4KWE3_PYROM</name>
<feature type="chain" id="PRO_5004650812" evidence="1">
    <location>
        <begin position="19"/>
        <end position="723"/>
    </location>
</feature>
<proteinExistence type="predicted"/>
<sequence>MWPTSILSFLTLLPLAFGQTAIARSDIFDAPAALQTPGPTLSEIAAAKAASKNASKSPLSGDCLNPTYKPRYFLFDWEEIGGWCYRGRCIPFETEVLADERGGGRLYQLGVWDDDTIPSGPSLPLMFEAVHQWKVINCTALRGTPEGNACGDRSKRALLSPGESPFDKRAPRINTLNHPGLHFIWDMESVVIMPLIKDKIKSDAKVTFIGHKINGGKVELGSIMKNMERTKIKGFKEFKGIIALDITVEEFGGGNTRYPFALDDLEGIEYVKNPDPQDLSCATYTIPRGTVGPCIPSATATSTRTINADDIPAPEKAYQSQLPEAYFGIQWNMRGRNIFFYNATTIIKDNYRRIRPGPVIPPSAPNFIASYDGKLELSSLGYEDRFGVEELKILPSFSEWFPEDNWNINGAPMRVIFVGRRDPYDGSGLPALVKIEIQIPNPGNSTAQRAWTHVKLNELTKSKGGFDNLVRFNVYSELGDTEISRAFAFDDLVVTKEEGVGTKCRVPGASTLTFDDLPRGPFPNGTYKGFKAASVDAWEVVSRNSYPVNSPGHNASISAPNALANLPPLNEFTDTGLDSYISPIENFLFDLESITLTLNITNLTRLNEIEINVVTMDACGDSSTEASVQPLWLKTTSSRRYWFTPTAQQMVLAVPAIAISKYSIFVSWKYGTPESSDPAQYRPQFWVDDVKYRKHKMEGPLPGCRRCSNDMRYGWCEYPMIQR</sequence>
<feature type="signal peptide" evidence="1">
    <location>
        <begin position="1"/>
        <end position="18"/>
    </location>
</feature>
<organism evidence="2 3">
    <name type="scientific">Pyronema omphalodes (strain CBS 100304)</name>
    <name type="common">Pyronema confluens</name>
    <dbReference type="NCBI Taxonomy" id="1076935"/>
    <lineage>
        <taxon>Eukaryota</taxon>
        <taxon>Fungi</taxon>
        <taxon>Dikarya</taxon>
        <taxon>Ascomycota</taxon>
        <taxon>Pezizomycotina</taxon>
        <taxon>Pezizomycetes</taxon>
        <taxon>Pezizales</taxon>
        <taxon>Pyronemataceae</taxon>
        <taxon>Pyronema</taxon>
    </lineage>
</organism>
<evidence type="ECO:0000313" key="2">
    <source>
        <dbReference type="EMBL" id="CCX05421.1"/>
    </source>
</evidence>
<dbReference type="AlphaFoldDB" id="U4KWE3"/>
<evidence type="ECO:0000313" key="3">
    <source>
        <dbReference type="Proteomes" id="UP000018144"/>
    </source>
</evidence>
<gene>
    <name evidence="2" type="ORF">PCON_05008</name>
</gene>